<evidence type="ECO:0000256" key="1">
    <source>
        <dbReference type="SAM" id="MobiDB-lite"/>
    </source>
</evidence>
<keyword evidence="2" id="KW-0472">Membrane</keyword>
<dbReference type="InterPro" id="IPR012931">
    <property type="entry name" value="TraG_N_Proteobacteria"/>
</dbReference>
<dbReference type="NCBIfam" id="NF010295">
    <property type="entry name" value="PRK13735.1"/>
    <property type="match status" value="1"/>
</dbReference>
<feature type="region of interest" description="Disordered" evidence="1">
    <location>
        <begin position="573"/>
        <end position="592"/>
    </location>
</feature>
<dbReference type="Pfam" id="PF07916">
    <property type="entry name" value="TraG_N"/>
    <property type="match status" value="1"/>
</dbReference>
<feature type="compositionally biased region" description="Low complexity" evidence="1">
    <location>
        <begin position="722"/>
        <end position="742"/>
    </location>
</feature>
<keyword evidence="2" id="KW-0812">Transmembrane</keyword>
<accession>A0A0M3STH3</accession>
<feature type="region of interest" description="Disordered" evidence="1">
    <location>
        <begin position="671"/>
        <end position="763"/>
    </location>
</feature>
<dbReference type="RefSeq" id="WP_172687013.1">
    <property type="nucleotide sequence ID" value="NZ_KT225520.1"/>
</dbReference>
<dbReference type="EMBL" id="KT225520">
    <property type="protein sequence ID" value="ALD82464.1"/>
    <property type="molecule type" value="Genomic_DNA"/>
</dbReference>
<evidence type="ECO:0000259" key="3">
    <source>
        <dbReference type="Pfam" id="PF07916"/>
    </source>
</evidence>
<feature type="compositionally biased region" description="Basic and acidic residues" evidence="1">
    <location>
        <begin position="939"/>
        <end position="954"/>
    </location>
</feature>
<dbReference type="AlphaFoldDB" id="A0A0M3STH3"/>
<feature type="domain" description="TraG N-terminal Proteobacteria" evidence="3">
    <location>
        <begin position="4"/>
        <end position="458"/>
    </location>
</feature>
<organism evidence="4">
    <name type="scientific">Raoultella ornithinolytica</name>
    <name type="common">Klebsiella ornithinolytica</name>
    <dbReference type="NCBI Taxonomy" id="54291"/>
    <lineage>
        <taxon>Bacteria</taxon>
        <taxon>Pseudomonadati</taxon>
        <taxon>Pseudomonadota</taxon>
        <taxon>Gammaproteobacteria</taxon>
        <taxon>Enterobacterales</taxon>
        <taxon>Enterobacteriaceae</taxon>
        <taxon>Klebsiella/Raoultella group</taxon>
        <taxon>Raoultella</taxon>
    </lineage>
</organism>
<feature type="transmembrane region" description="Helical" evidence="2">
    <location>
        <begin position="344"/>
        <end position="365"/>
    </location>
</feature>
<feature type="compositionally biased region" description="Basic and acidic residues" evidence="1">
    <location>
        <begin position="685"/>
        <end position="703"/>
    </location>
</feature>
<evidence type="ECO:0000256" key="2">
    <source>
        <dbReference type="SAM" id="Phobius"/>
    </source>
</evidence>
<proteinExistence type="predicted"/>
<evidence type="ECO:0000313" key="4">
    <source>
        <dbReference type="EMBL" id="ALD82464.1"/>
    </source>
</evidence>
<keyword evidence="2" id="KW-1133">Transmembrane helix</keyword>
<keyword evidence="4" id="KW-0614">Plasmid</keyword>
<feature type="transmembrane region" description="Helical" evidence="2">
    <location>
        <begin position="31"/>
        <end position="50"/>
    </location>
</feature>
<protein>
    <submittedName>
        <fullName evidence="4">Conjugal transfer protein TraG</fullName>
    </submittedName>
</protein>
<reference evidence="4" key="1">
    <citation type="submission" date="2015-06" db="EMBL/GenBank/DDBJ databases">
        <title>Carbapenemase-producing Raoultella ornithinolytica.</title>
        <authorList>
            <person name="Sun J."/>
            <person name="Zhang F."/>
        </authorList>
    </citation>
    <scope>NUCLEOTIDE SEQUENCE</scope>
    <source>
        <strain evidence="4">RJ46C</strain>
        <plasmid evidence="4">pRJ46C</plasmid>
    </source>
</reference>
<name>A0A0M3STH3_RAOOR</name>
<feature type="transmembrane region" description="Helical" evidence="2">
    <location>
        <begin position="57"/>
        <end position="77"/>
    </location>
</feature>
<sequence>MQAIYVIAGGDWLSQTLNAIVAFMNTDNWVIIRRIVTALSVLVVAITWIRRHNVMDMLGWIGTIVLMSLLVSVRTPVQIIDNSDLTKVYQVDNVPVGLALPASLTTTIGHALVQGYEMVFSQPDSVTYSKTGMLFGANLVARSTDFLSKNPEITTLFADYVQNCVMGDIFLNGKYTLDELMNSTDPYTIIFSKPSPLRQVQNYKKFTTSGDNGQTEIKAFLSCEEAAVILKQKLGLDTQTGGKSWSYYARWLFGGRPNPDLLLSQMLGESYNYFYNSGQSASQIIRQNVTMNALRDGIMGYAARNGDTSSLLNIATTSSMEKQRLAHATVGQVALRSLPMSQTLIVGLIIGIFPLMVLGGMFNAVTLNVLKGYVLAIMWVQSWPLLYAILNSCMTFYAKANGSPVVLSELSQVQLKYSDLATTAGYLSMLIPPLAWGMLKGLGSSFSNLYSHLASSAISPAATAAAGSIDGNYSYANMQTENVSGNSWNTNSSTMFGQMSQQLGNGATSTQMRDGSTVTDSTQAASKLPVSINFARQLASAQQEMAREAQTQSQSAMQSFSSSMSSTWQTLSQFGTNRGSSDSMTQGADSTMSAQDSMMASKMRSAVESYAKAHNISNDQATQELATRSTRDSLGIYGDVNAKGSTGLKILGNGVELSGQAGVKAGIDFTDDDMHQASSSSRSSQDARHDVDAKASQDFKEASDYFTSRKVSESGSHTDNNAASRADQLSASLSSAKQSLEQYSTSQARSKEYAEMASRTESMSGQINEDLNQQFAQYVRKQAPHDADTLLTDTASPEVASKRRELAWSFVQEQVQPAVDTAYSSGRSEIGTSMQGISSGGNKEAVMADHQSHRDAIEERTMSSGITDNVKDKVDNMVSVNNQSIGGTHVQITGKSENIENEYNTLKNHHKKEDMTQDNKYTAEVSAQKSLPGADSPEELMKKAEEYQKNYRKD</sequence>
<feature type="region of interest" description="Disordered" evidence="1">
    <location>
        <begin position="908"/>
        <end position="954"/>
    </location>
</feature>
<geneLocation type="plasmid" evidence="4">
    <name>pRJ46C</name>
</geneLocation>
<feature type="compositionally biased region" description="Polar residues" evidence="1">
    <location>
        <begin position="574"/>
        <end position="592"/>
    </location>
</feature>